<accession>A0A0E9VD55</accession>
<evidence type="ECO:0000313" key="1">
    <source>
        <dbReference type="EMBL" id="JAH75380.1"/>
    </source>
</evidence>
<sequence>MGINMELVLVLYCCNNLRLFTRCCWSTAAGICFHSARRLCD</sequence>
<dbReference type="EMBL" id="GBXM01033197">
    <property type="protein sequence ID" value="JAH75380.1"/>
    <property type="molecule type" value="Transcribed_RNA"/>
</dbReference>
<organism evidence="1">
    <name type="scientific">Anguilla anguilla</name>
    <name type="common">European freshwater eel</name>
    <name type="synonym">Muraena anguilla</name>
    <dbReference type="NCBI Taxonomy" id="7936"/>
    <lineage>
        <taxon>Eukaryota</taxon>
        <taxon>Metazoa</taxon>
        <taxon>Chordata</taxon>
        <taxon>Craniata</taxon>
        <taxon>Vertebrata</taxon>
        <taxon>Euteleostomi</taxon>
        <taxon>Actinopterygii</taxon>
        <taxon>Neopterygii</taxon>
        <taxon>Teleostei</taxon>
        <taxon>Anguilliformes</taxon>
        <taxon>Anguillidae</taxon>
        <taxon>Anguilla</taxon>
    </lineage>
</organism>
<proteinExistence type="predicted"/>
<name>A0A0E9VD55_ANGAN</name>
<reference evidence="1" key="1">
    <citation type="submission" date="2014-11" db="EMBL/GenBank/DDBJ databases">
        <authorList>
            <person name="Amaro Gonzalez C."/>
        </authorList>
    </citation>
    <scope>NUCLEOTIDE SEQUENCE</scope>
</reference>
<dbReference type="AlphaFoldDB" id="A0A0E9VD55"/>
<protein>
    <submittedName>
        <fullName evidence="1">Uncharacterized protein</fullName>
    </submittedName>
</protein>
<reference evidence="1" key="2">
    <citation type="journal article" date="2015" name="Fish Shellfish Immunol.">
        <title>Early steps in the European eel (Anguilla anguilla)-Vibrio vulnificus interaction in the gills: Role of the RtxA13 toxin.</title>
        <authorList>
            <person name="Callol A."/>
            <person name="Pajuelo D."/>
            <person name="Ebbesson L."/>
            <person name="Teles M."/>
            <person name="MacKenzie S."/>
            <person name="Amaro C."/>
        </authorList>
    </citation>
    <scope>NUCLEOTIDE SEQUENCE</scope>
</reference>